<dbReference type="SUPFAM" id="SSF52047">
    <property type="entry name" value="RNI-like"/>
    <property type="match status" value="1"/>
</dbReference>
<dbReference type="AlphaFoldDB" id="A0A8H6YVF5"/>
<dbReference type="Gene3D" id="1.20.1280.50">
    <property type="match status" value="1"/>
</dbReference>
<name>A0A8H6YVF5_9AGAR</name>
<accession>A0A8H6YVF5</accession>
<dbReference type="Gene3D" id="3.80.10.10">
    <property type="entry name" value="Ribonuclease Inhibitor"/>
    <property type="match status" value="1"/>
</dbReference>
<reference evidence="2" key="1">
    <citation type="submission" date="2020-05" db="EMBL/GenBank/DDBJ databases">
        <title>Mycena genomes resolve the evolution of fungal bioluminescence.</title>
        <authorList>
            <person name="Tsai I.J."/>
        </authorList>
    </citation>
    <scope>NUCLEOTIDE SEQUENCE</scope>
    <source>
        <strain evidence="2">CCC161011</strain>
    </source>
</reference>
<evidence type="ECO:0000313" key="3">
    <source>
        <dbReference type="Proteomes" id="UP000620124"/>
    </source>
</evidence>
<dbReference type="InterPro" id="IPR001810">
    <property type="entry name" value="F-box_dom"/>
</dbReference>
<dbReference type="Pfam" id="PF12937">
    <property type="entry name" value="F-box-like"/>
    <property type="match status" value="1"/>
</dbReference>
<gene>
    <name evidence="2" type="ORF">MVEN_00470800</name>
</gene>
<dbReference type="InterPro" id="IPR032675">
    <property type="entry name" value="LRR_dom_sf"/>
</dbReference>
<protein>
    <submittedName>
        <fullName evidence="2">F-box domain-containing protein</fullName>
    </submittedName>
</protein>
<dbReference type="Proteomes" id="UP000620124">
    <property type="component" value="Unassembled WGS sequence"/>
</dbReference>
<evidence type="ECO:0000259" key="1">
    <source>
        <dbReference type="Pfam" id="PF12937"/>
    </source>
</evidence>
<keyword evidence="3" id="KW-1185">Reference proteome</keyword>
<proteinExistence type="predicted"/>
<feature type="domain" description="F-box" evidence="1">
    <location>
        <begin position="4"/>
        <end position="57"/>
    </location>
</feature>
<evidence type="ECO:0000313" key="2">
    <source>
        <dbReference type="EMBL" id="KAF7365954.1"/>
    </source>
</evidence>
<dbReference type="InterPro" id="IPR036047">
    <property type="entry name" value="F-box-like_dom_sf"/>
</dbReference>
<comment type="caution">
    <text evidence="2">The sequence shown here is derived from an EMBL/GenBank/DDBJ whole genome shotgun (WGS) entry which is preliminary data.</text>
</comment>
<dbReference type="SUPFAM" id="SSF81383">
    <property type="entry name" value="F-box domain"/>
    <property type="match status" value="1"/>
</dbReference>
<organism evidence="2 3">
    <name type="scientific">Mycena venus</name>
    <dbReference type="NCBI Taxonomy" id="2733690"/>
    <lineage>
        <taxon>Eukaryota</taxon>
        <taxon>Fungi</taxon>
        <taxon>Dikarya</taxon>
        <taxon>Basidiomycota</taxon>
        <taxon>Agaricomycotina</taxon>
        <taxon>Agaricomycetes</taxon>
        <taxon>Agaricomycetidae</taxon>
        <taxon>Agaricales</taxon>
        <taxon>Marasmiineae</taxon>
        <taxon>Mycenaceae</taxon>
        <taxon>Mycena</taxon>
    </lineage>
</organism>
<dbReference type="OrthoDB" id="3235815at2759"/>
<sequence>MAPISALPNELMERIFTIYAVDTDTLSNLKWTKIMFVCRRWCELAEGAHRLWASIDLKYDGTPLRLYTQLKRSGFAPLTLRLIWCDEYYTDIILENSERICELDLSGIAKHVYDVINRLSDHSFPALSSLSLDPSYKQDERFIQALPDVLFDGRLPGLRELTLTLIDFPWASLNGLHTLPLTYCNDSAASLPPTFSGLLEMLSSCPQLYILKLDDIPSSEIHQDYRTVDLPDLASLRLRDDVGTCMTLLIHLRIPPTTRLQILPFGVCSGADVRDILIDHGPSHCTMSIFCDTEHHSFLDRGAAQCPLSLNCHPRSKPVLRKIMTKVINAIPSESITHLDARGASSLCEVAWKNTLQLLPTVETIYLHVYTGTVNCVDALNAIERFFPRIRHIYFCIIRELGEDKVVAFMTLLAAYLEMRFTNGRPLQRLEIDDPSHFLSGDEQKTRMERIFPLVDGQIVRNGVVYDPVRLKELRAEWELEWPALAAKFGIDIAD</sequence>
<dbReference type="EMBL" id="JACAZI010000003">
    <property type="protein sequence ID" value="KAF7365954.1"/>
    <property type="molecule type" value="Genomic_DNA"/>
</dbReference>